<keyword evidence="5 6" id="KW-0472">Membrane</keyword>
<evidence type="ECO:0000313" key="8">
    <source>
        <dbReference type="Proteomes" id="UP000217895"/>
    </source>
</evidence>
<feature type="transmembrane region" description="Helical" evidence="6">
    <location>
        <begin position="66"/>
        <end position="86"/>
    </location>
</feature>
<dbReference type="Pfam" id="PF02361">
    <property type="entry name" value="CbiQ"/>
    <property type="match status" value="1"/>
</dbReference>
<name>A0A1Z4JPP3_LEPBY</name>
<comment type="subcellular location">
    <subcellularLocation>
        <location evidence="1">Cell membrane</location>
        <topology evidence="1">Multi-pass membrane protein</topology>
    </subcellularLocation>
</comment>
<proteinExistence type="predicted"/>
<evidence type="ECO:0000256" key="3">
    <source>
        <dbReference type="ARBA" id="ARBA00022692"/>
    </source>
</evidence>
<keyword evidence="2" id="KW-1003">Cell membrane</keyword>
<organism evidence="7 8">
    <name type="scientific">Leptolyngbya boryana NIES-2135</name>
    <dbReference type="NCBI Taxonomy" id="1973484"/>
    <lineage>
        <taxon>Bacteria</taxon>
        <taxon>Bacillati</taxon>
        <taxon>Cyanobacteriota</taxon>
        <taxon>Cyanophyceae</taxon>
        <taxon>Leptolyngbyales</taxon>
        <taxon>Leptolyngbyaceae</taxon>
        <taxon>Leptolyngbya group</taxon>
        <taxon>Leptolyngbya</taxon>
    </lineage>
</organism>
<keyword evidence="4 6" id="KW-1133">Transmembrane helix</keyword>
<evidence type="ECO:0000256" key="5">
    <source>
        <dbReference type="ARBA" id="ARBA00023136"/>
    </source>
</evidence>
<reference evidence="7 8" key="1">
    <citation type="submission" date="2017-06" db="EMBL/GenBank/DDBJ databases">
        <title>Genome sequencing of cyanobaciteial culture collection at National Institute for Environmental Studies (NIES).</title>
        <authorList>
            <person name="Hirose Y."/>
            <person name="Shimura Y."/>
            <person name="Fujisawa T."/>
            <person name="Nakamura Y."/>
            <person name="Kawachi M."/>
        </authorList>
    </citation>
    <scope>NUCLEOTIDE SEQUENCE [LARGE SCALE GENOMIC DNA]</scope>
    <source>
        <strain evidence="7 8">NIES-2135</strain>
    </source>
</reference>
<accession>A0A1Z4JPP3</accession>
<dbReference type="NCBIfam" id="TIGR02454">
    <property type="entry name" value="ECF_T_CbiQ"/>
    <property type="match status" value="1"/>
</dbReference>
<sequence length="257" mass="29680">MHLWLDTLSHRNRLRQLPPQHKLLFATIVLLIALIATPIIQIAIAIWLGIWIVIYAQIPCRIYLRLLSLAIGFWLISIPALILGIADRSASDAVLGFSIGSTYFYLSQQGILQAVVILTRTLSTVSCLYFVLFTTPFTEILQVLKQIRCPEVLTELLMLMYRFIFILLSTARELWIAQHSRNGYRSVRRWFYSLSLLISQLFRKTMENYQQFVLSTAARGFNGEFRVYSPRTYRPSRRYAIEASLGCLILLLISLCR</sequence>
<gene>
    <name evidence="7" type="ORF">NIES2135_55690</name>
</gene>
<dbReference type="Proteomes" id="UP000217895">
    <property type="component" value="Chromosome"/>
</dbReference>
<dbReference type="GO" id="GO:0043190">
    <property type="term" value="C:ATP-binding cassette (ABC) transporter complex"/>
    <property type="evidence" value="ECO:0007669"/>
    <property type="project" value="InterPro"/>
</dbReference>
<dbReference type="CDD" id="cd16914">
    <property type="entry name" value="EcfT"/>
    <property type="match status" value="1"/>
</dbReference>
<dbReference type="InterPro" id="IPR012809">
    <property type="entry name" value="ECF_CbiQ"/>
</dbReference>
<keyword evidence="8" id="KW-1185">Reference proteome</keyword>
<evidence type="ECO:0000256" key="2">
    <source>
        <dbReference type="ARBA" id="ARBA00022475"/>
    </source>
</evidence>
<evidence type="ECO:0000313" key="7">
    <source>
        <dbReference type="EMBL" id="BAY58696.1"/>
    </source>
</evidence>
<dbReference type="PANTHER" id="PTHR43723:SF1">
    <property type="entry name" value="COBALT TRANSPORT PROTEIN CBIQ"/>
    <property type="match status" value="1"/>
</dbReference>
<dbReference type="InterPro" id="IPR052770">
    <property type="entry name" value="Cobalt_transport_CbiQ"/>
</dbReference>
<dbReference type="GO" id="GO:0006824">
    <property type="term" value="P:cobalt ion transport"/>
    <property type="evidence" value="ECO:0007669"/>
    <property type="project" value="InterPro"/>
</dbReference>
<evidence type="ECO:0000256" key="1">
    <source>
        <dbReference type="ARBA" id="ARBA00004651"/>
    </source>
</evidence>
<feature type="transmembrane region" description="Helical" evidence="6">
    <location>
        <begin position="111"/>
        <end position="132"/>
    </location>
</feature>
<dbReference type="EMBL" id="AP018203">
    <property type="protein sequence ID" value="BAY58696.1"/>
    <property type="molecule type" value="Genomic_DNA"/>
</dbReference>
<protein>
    <submittedName>
        <fullName evidence="7">Cobalt ABC transporter, inner membrane subunit CbiQ</fullName>
    </submittedName>
</protein>
<dbReference type="PANTHER" id="PTHR43723">
    <property type="entry name" value="COBALT TRANSPORT PROTEIN CBIQ"/>
    <property type="match status" value="1"/>
</dbReference>
<feature type="transmembrane region" description="Helical" evidence="6">
    <location>
        <begin position="23"/>
        <end position="54"/>
    </location>
</feature>
<evidence type="ECO:0000256" key="4">
    <source>
        <dbReference type="ARBA" id="ARBA00022989"/>
    </source>
</evidence>
<evidence type="ECO:0000256" key="6">
    <source>
        <dbReference type="SAM" id="Phobius"/>
    </source>
</evidence>
<keyword evidence="3 6" id="KW-0812">Transmembrane</keyword>
<dbReference type="InterPro" id="IPR003339">
    <property type="entry name" value="ABC/ECF_trnsptr_transmembrane"/>
</dbReference>
<dbReference type="AlphaFoldDB" id="A0A1Z4JPP3"/>